<evidence type="ECO:0000313" key="3">
    <source>
        <dbReference type="Proteomes" id="UP000580856"/>
    </source>
</evidence>
<reference evidence="2 3" key="1">
    <citation type="submission" date="2020-03" db="EMBL/GenBank/DDBJ databases">
        <title>Genomic Encyclopedia of Type Strains, Phase IV (KMG-IV): sequencing the most valuable type-strain genomes for metagenomic binning, comparative biology and taxonomic classification.</title>
        <authorList>
            <person name="Goeker M."/>
        </authorList>
    </citation>
    <scope>NUCLEOTIDE SEQUENCE [LARGE SCALE GENOMIC DNA]</scope>
    <source>
        <strain evidence="2 3">DSM 24233</strain>
    </source>
</reference>
<proteinExistence type="predicted"/>
<dbReference type="EMBL" id="JAATJA010000001">
    <property type="protein sequence ID" value="NJB67541.1"/>
    <property type="molecule type" value="Genomic_DNA"/>
</dbReference>
<dbReference type="Gene3D" id="3.60.40.10">
    <property type="entry name" value="PPM-type phosphatase domain"/>
    <property type="match status" value="1"/>
</dbReference>
<feature type="domain" description="PPM-type phosphatase" evidence="1">
    <location>
        <begin position="20"/>
        <end position="235"/>
    </location>
</feature>
<organism evidence="2 3">
    <name type="scientific">Desulfobaculum xiamenense</name>
    <dbReference type="NCBI Taxonomy" id="995050"/>
    <lineage>
        <taxon>Bacteria</taxon>
        <taxon>Pseudomonadati</taxon>
        <taxon>Thermodesulfobacteriota</taxon>
        <taxon>Desulfovibrionia</taxon>
        <taxon>Desulfovibrionales</taxon>
        <taxon>Desulfovibrionaceae</taxon>
        <taxon>Desulfobaculum</taxon>
    </lineage>
</organism>
<gene>
    <name evidence="2" type="ORF">GGQ74_001181</name>
</gene>
<protein>
    <recommendedName>
        <fullName evidence="1">PPM-type phosphatase domain-containing protein</fullName>
    </recommendedName>
</protein>
<keyword evidence="3" id="KW-1185">Reference proteome</keyword>
<comment type="caution">
    <text evidence="2">The sequence shown here is derived from an EMBL/GenBank/DDBJ whole genome shotgun (WGS) entry which is preliminary data.</text>
</comment>
<dbReference type="Pfam" id="PF13672">
    <property type="entry name" value="PP2C_2"/>
    <property type="match status" value="1"/>
</dbReference>
<dbReference type="RefSeq" id="WP_209280074.1">
    <property type="nucleotide sequence ID" value="NZ_JAATJA010000001.1"/>
</dbReference>
<dbReference type="InterPro" id="IPR001932">
    <property type="entry name" value="PPM-type_phosphatase-like_dom"/>
</dbReference>
<sequence>MAGLLQGEIVAWRWASASVIGTSHIQNDGRLQDAYAVAAFENGGIFAVVSDGAGSAKFGAYGAWLTCRFLSVRFREWVRINPDMPPNEILADWIAELRDRISAIATRRESTPRQFAATLAAIVVTPNEAVTLHIGDSAVVGRKNTEWEVLCWPENGEYASTTYFVTDDPEPRLNITRHPRKHDAFALFSDGVGDLGLSHLEQSAHARFFDPMLRPVDVASGEGRLVELSAKLATYLAGSSVCERTDDDKTLILISGG</sequence>
<dbReference type="SUPFAM" id="SSF81606">
    <property type="entry name" value="PP2C-like"/>
    <property type="match status" value="1"/>
</dbReference>
<dbReference type="AlphaFoldDB" id="A0A846QH38"/>
<accession>A0A846QH38</accession>
<dbReference type="Proteomes" id="UP000580856">
    <property type="component" value="Unassembled WGS sequence"/>
</dbReference>
<evidence type="ECO:0000259" key="1">
    <source>
        <dbReference type="Pfam" id="PF13672"/>
    </source>
</evidence>
<dbReference type="InterPro" id="IPR036457">
    <property type="entry name" value="PPM-type-like_dom_sf"/>
</dbReference>
<evidence type="ECO:0000313" key="2">
    <source>
        <dbReference type="EMBL" id="NJB67541.1"/>
    </source>
</evidence>
<name>A0A846QH38_9BACT</name>